<gene>
    <name evidence="2" type="ORF">DB31_7062</name>
</gene>
<feature type="transmembrane region" description="Helical" evidence="1">
    <location>
        <begin position="98"/>
        <end position="118"/>
    </location>
</feature>
<evidence type="ECO:0000313" key="2">
    <source>
        <dbReference type="EMBL" id="KFE69160.1"/>
    </source>
</evidence>
<feature type="transmembrane region" description="Helical" evidence="1">
    <location>
        <begin position="124"/>
        <end position="144"/>
    </location>
</feature>
<dbReference type="STRING" id="394096.DB31_7062"/>
<keyword evidence="1" id="KW-0472">Membrane</keyword>
<reference evidence="2 3" key="1">
    <citation type="submission" date="2014-04" db="EMBL/GenBank/DDBJ databases">
        <title>Genome assembly of Hyalangium minutum DSM 14724.</title>
        <authorList>
            <person name="Sharma G."/>
            <person name="Subramanian S."/>
        </authorList>
    </citation>
    <scope>NUCLEOTIDE SEQUENCE [LARGE SCALE GENOMIC DNA]</scope>
    <source>
        <strain evidence="2 3">DSM 14724</strain>
    </source>
</reference>
<dbReference type="EMBL" id="JMCB01000005">
    <property type="protein sequence ID" value="KFE69160.1"/>
    <property type="molecule type" value="Genomic_DNA"/>
</dbReference>
<sequence>MAKKTFALEPGGPKRLEVSWGMFWKNFTVTLDGKQVGTVEGGQKELKKGVEFRLPDGSDLRVQLVSGALNVELQVTRNGAALPGSASDPAQRVQSAAYLLYFFAGLNTLLGVVAMLIDNEVLDRLGMGLGSIIFGAIVATLGFFTSRHSRVAPMLAIVLYVADTLYTFVASVEAGGRSPGAGIIVRVWVIWTLWKAFQAAGELARQESSGPGLSPSP</sequence>
<dbReference type="AlphaFoldDB" id="A0A085WN97"/>
<accession>A0A085WN97</accession>
<feature type="transmembrane region" description="Helical" evidence="1">
    <location>
        <begin position="151"/>
        <end position="172"/>
    </location>
</feature>
<keyword evidence="3" id="KW-1185">Reference proteome</keyword>
<dbReference type="Proteomes" id="UP000028725">
    <property type="component" value="Unassembled WGS sequence"/>
</dbReference>
<protein>
    <submittedName>
        <fullName evidence="2">Uncharacterized protein</fullName>
    </submittedName>
</protein>
<dbReference type="RefSeq" id="WP_044187952.1">
    <property type="nucleotide sequence ID" value="NZ_JMCB01000005.1"/>
</dbReference>
<comment type="caution">
    <text evidence="2">The sequence shown here is derived from an EMBL/GenBank/DDBJ whole genome shotgun (WGS) entry which is preliminary data.</text>
</comment>
<keyword evidence="1" id="KW-0812">Transmembrane</keyword>
<dbReference type="PATRIC" id="fig|394096.3.peg.3108"/>
<evidence type="ECO:0000256" key="1">
    <source>
        <dbReference type="SAM" id="Phobius"/>
    </source>
</evidence>
<evidence type="ECO:0000313" key="3">
    <source>
        <dbReference type="Proteomes" id="UP000028725"/>
    </source>
</evidence>
<dbReference type="OrthoDB" id="886421at2"/>
<name>A0A085WN97_9BACT</name>
<organism evidence="2 3">
    <name type="scientific">Hyalangium minutum</name>
    <dbReference type="NCBI Taxonomy" id="394096"/>
    <lineage>
        <taxon>Bacteria</taxon>
        <taxon>Pseudomonadati</taxon>
        <taxon>Myxococcota</taxon>
        <taxon>Myxococcia</taxon>
        <taxon>Myxococcales</taxon>
        <taxon>Cystobacterineae</taxon>
        <taxon>Archangiaceae</taxon>
        <taxon>Hyalangium</taxon>
    </lineage>
</organism>
<proteinExistence type="predicted"/>
<keyword evidence="1" id="KW-1133">Transmembrane helix</keyword>